<dbReference type="SUPFAM" id="SSF52402">
    <property type="entry name" value="Adenine nucleotide alpha hydrolases-like"/>
    <property type="match status" value="2"/>
</dbReference>
<dbReference type="OrthoDB" id="1522603at2"/>
<feature type="domain" description="UspA" evidence="2">
    <location>
        <begin position="148"/>
        <end position="276"/>
    </location>
</feature>
<dbReference type="CDD" id="cd00293">
    <property type="entry name" value="USP-like"/>
    <property type="match status" value="2"/>
</dbReference>
<dbReference type="PANTHER" id="PTHR46268:SF6">
    <property type="entry name" value="UNIVERSAL STRESS PROTEIN UP12"/>
    <property type="match status" value="1"/>
</dbReference>
<evidence type="ECO:0000256" key="1">
    <source>
        <dbReference type="ARBA" id="ARBA00008791"/>
    </source>
</evidence>
<dbReference type="AlphaFoldDB" id="A0A5C6RXA9"/>
<comment type="caution">
    <text evidence="3">The sequence shown here is derived from an EMBL/GenBank/DDBJ whole genome shotgun (WGS) entry which is preliminary data.</text>
</comment>
<accession>A0A5C6RXA9</accession>
<dbReference type="Pfam" id="PF00582">
    <property type="entry name" value="Usp"/>
    <property type="match status" value="2"/>
</dbReference>
<dbReference type="PANTHER" id="PTHR46268">
    <property type="entry name" value="STRESS RESPONSE PROTEIN NHAX"/>
    <property type="match status" value="1"/>
</dbReference>
<dbReference type="RefSeq" id="WP_147098117.1">
    <property type="nucleotide sequence ID" value="NZ_VOOS01000001.1"/>
</dbReference>
<dbReference type="Proteomes" id="UP000321721">
    <property type="component" value="Unassembled WGS sequence"/>
</dbReference>
<evidence type="ECO:0000313" key="3">
    <source>
        <dbReference type="EMBL" id="TXB66988.1"/>
    </source>
</evidence>
<dbReference type="EMBL" id="VOOS01000001">
    <property type="protein sequence ID" value="TXB66988.1"/>
    <property type="molecule type" value="Genomic_DNA"/>
</dbReference>
<reference evidence="3 4" key="1">
    <citation type="submission" date="2019-08" db="EMBL/GenBank/DDBJ databases">
        <title>Genome of Vicingus serpentipes NCIMB 15042.</title>
        <authorList>
            <person name="Bowman J.P."/>
        </authorList>
    </citation>
    <scope>NUCLEOTIDE SEQUENCE [LARGE SCALE GENOMIC DNA]</scope>
    <source>
        <strain evidence="3 4">NCIMB 15042</strain>
    </source>
</reference>
<dbReference type="PRINTS" id="PR01438">
    <property type="entry name" value="UNVRSLSTRESS"/>
</dbReference>
<keyword evidence="4" id="KW-1185">Reference proteome</keyword>
<dbReference type="Gene3D" id="3.40.50.620">
    <property type="entry name" value="HUPs"/>
    <property type="match status" value="2"/>
</dbReference>
<evidence type="ECO:0000313" key="4">
    <source>
        <dbReference type="Proteomes" id="UP000321721"/>
    </source>
</evidence>
<proteinExistence type="inferred from homology"/>
<name>A0A5C6RXA9_9FLAO</name>
<comment type="similarity">
    <text evidence="1">Belongs to the universal stress protein A family.</text>
</comment>
<gene>
    <name evidence="3" type="ORF">FRY74_02045</name>
</gene>
<protein>
    <submittedName>
        <fullName evidence="3">Universal stress protein</fullName>
    </submittedName>
</protein>
<sequence>MLAKTNKILVPIDFSDQSLIALSQSYNLAQKIDAEIILLYVIEEVNPMIKRLYKELNGIHDAVLNNLKNLAEEKSKATGLKIDVEIEEGKIYSKIIEVAKKLDVTFIIMGTRGGEGSKFIGSNANKVVKTAPCPVITIKGKEHNQGCERIVLPLDLSKETRDKVNQAILFAKLFKAEIFIVSILLTGKEDVVNTLKDQLVIVKHHIEREGIQCIAEVVKILKSEESLSNAVIKYAEKNSADLIMIMTQQENEIKQLFIGSKAKEVIKNSEIPVLSIKPSANDRIEIS</sequence>
<dbReference type="InterPro" id="IPR006015">
    <property type="entry name" value="Universal_stress_UspA"/>
</dbReference>
<organism evidence="3 4">
    <name type="scientific">Vicingus serpentipes</name>
    <dbReference type="NCBI Taxonomy" id="1926625"/>
    <lineage>
        <taxon>Bacteria</taxon>
        <taxon>Pseudomonadati</taxon>
        <taxon>Bacteroidota</taxon>
        <taxon>Flavobacteriia</taxon>
        <taxon>Flavobacteriales</taxon>
        <taxon>Vicingaceae</taxon>
        <taxon>Vicingus</taxon>
    </lineage>
</organism>
<dbReference type="InterPro" id="IPR014729">
    <property type="entry name" value="Rossmann-like_a/b/a_fold"/>
</dbReference>
<dbReference type="InterPro" id="IPR006016">
    <property type="entry name" value="UspA"/>
</dbReference>
<evidence type="ECO:0000259" key="2">
    <source>
        <dbReference type="Pfam" id="PF00582"/>
    </source>
</evidence>
<feature type="domain" description="UspA" evidence="2">
    <location>
        <begin position="6"/>
        <end position="139"/>
    </location>
</feature>